<accession>A0ACB6QJZ0</accession>
<sequence length="100" mass="10751">MSSKDHSKPPNTTPDCEEHSNTNPPPPPSQPESNSTPGAQDIPINQTTIHVSDTSFTQDKDNLGGAPDPNYEDDLDAWYDGLEEPPTGGIHDGLLFLKIG</sequence>
<organism evidence="1 2">
    <name type="scientific">Lindgomyces ingoldianus</name>
    <dbReference type="NCBI Taxonomy" id="673940"/>
    <lineage>
        <taxon>Eukaryota</taxon>
        <taxon>Fungi</taxon>
        <taxon>Dikarya</taxon>
        <taxon>Ascomycota</taxon>
        <taxon>Pezizomycotina</taxon>
        <taxon>Dothideomycetes</taxon>
        <taxon>Pleosporomycetidae</taxon>
        <taxon>Pleosporales</taxon>
        <taxon>Lindgomycetaceae</taxon>
        <taxon>Lindgomyces</taxon>
    </lineage>
</organism>
<name>A0ACB6QJZ0_9PLEO</name>
<gene>
    <name evidence="1" type="ORF">BDR25DRAFT_359531</name>
</gene>
<evidence type="ECO:0000313" key="1">
    <source>
        <dbReference type="EMBL" id="KAF2466632.1"/>
    </source>
</evidence>
<proteinExistence type="predicted"/>
<protein>
    <submittedName>
        <fullName evidence="1">Uncharacterized protein</fullName>
    </submittedName>
</protein>
<comment type="caution">
    <text evidence="1">The sequence shown here is derived from an EMBL/GenBank/DDBJ whole genome shotgun (WGS) entry which is preliminary data.</text>
</comment>
<reference evidence="1" key="1">
    <citation type="journal article" date="2020" name="Stud. Mycol.">
        <title>101 Dothideomycetes genomes: a test case for predicting lifestyles and emergence of pathogens.</title>
        <authorList>
            <person name="Haridas S."/>
            <person name="Albert R."/>
            <person name="Binder M."/>
            <person name="Bloem J."/>
            <person name="Labutti K."/>
            <person name="Salamov A."/>
            <person name="Andreopoulos B."/>
            <person name="Baker S."/>
            <person name="Barry K."/>
            <person name="Bills G."/>
            <person name="Bluhm B."/>
            <person name="Cannon C."/>
            <person name="Castanera R."/>
            <person name="Culley D."/>
            <person name="Daum C."/>
            <person name="Ezra D."/>
            <person name="Gonzalez J."/>
            <person name="Henrissat B."/>
            <person name="Kuo A."/>
            <person name="Liang C."/>
            <person name="Lipzen A."/>
            <person name="Lutzoni F."/>
            <person name="Magnuson J."/>
            <person name="Mondo S."/>
            <person name="Nolan M."/>
            <person name="Ohm R."/>
            <person name="Pangilinan J."/>
            <person name="Park H.-J."/>
            <person name="Ramirez L."/>
            <person name="Alfaro M."/>
            <person name="Sun H."/>
            <person name="Tritt A."/>
            <person name="Yoshinaga Y."/>
            <person name="Zwiers L.-H."/>
            <person name="Turgeon B."/>
            <person name="Goodwin S."/>
            <person name="Spatafora J."/>
            <person name="Crous P."/>
            <person name="Grigoriev I."/>
        </authorList>
    </citation>
    <scope>NUCLEOTIDE SEQUENCE</scope>
    <source>
        <strain evidence="1">ATCC 200398</strain>
    </source>
</reference>
<dbReference type="Proteomes" id="UP000799755">
    <property type="component" value="Unassembled WGS sequence"/>
</dbReference>
<keyword evidence="2" id="KW-1185">Reference proteome</keyword>
<dbReference type="EMBL" id="MU003524">
    <property type="protein sequence ID" value="KAF2466632.1"/>
    <property type="molecule type" value="Genomic_DNA"/>
</dbReference>
<evidence type="ECO:0000313" key="2">
    <source>
        <dbReference type="Proteomes" id="UP000799755"/>
    </source>
</evidence>